<dbReference type="Proteomes" id="UP001386437">
    <property type="component" value="Unassembled WGS sequence"/>
</dbReference>
<reference evidence="1 2" key="1">
    <citation type="journal article" date="2022" name="Arch. Microbiol.">
        <title>Paraburkholderia bengalensis sp. nov. isolated from roots of Oryza sativa, IR64.</title>
        <authorList>
            <person name="Nag P."/>
            <person name="Mondal N."/>
            <person name="Sarkar J."/>
            <person name="Das S."/>
        </authorList>
    </citation>
    <scope>NUCLEOTIDE SEQUENCE [LARGE SCALE GENOMIC DNA]</scope>
    <source>
        <strain evidence="1 2">IR64_4_BI</strain>
    </source>
</reference>
<evidence type="ECO:0000313" key="1">
    <source>
        <dbReference type="EMBL" id="MEI5997058.1"/>
    </source>
</evidence>
<dbReference type="Gene3D" id="3.10.180.50">
    <property type="match status" value="1"/>
</dbReference>
<dbReference type="RefSeq" id="WP_336597432.1">
    <property type="nucleotide sequence ID" value="NZ_JACFYJ010000008.1"/>
</dbReference>
<proteinExistence type="predicted"/>
<dbReference type="EMBL" id="JACFYJ010000008">
    <property type="protein sequence ID" value="MEI5997058.1"/>
    <property type="molecule type" value="Genomic_DNA"/>
</dbReference>
<protein>
    <submittedName>
        <fullName evidence="1">DUF1338 family protein</fullName>
    </submittedName>
</protein>
<accession>A0ABU8INM5</accession>
<name>A0ABU8INM5_9BURK</name>
<organism evidence="1 2">
    <name type="scientific">Paraburkholderia bengalensis</name>
    <dbReference type="NCBI Taxonomy" id="2747562"/>
    <lineage>
        <taxon>Bacteria</taxon>
        <taxon>Pseudomonadati</taxon>
        <taxon>Pseudomonadota</taxon>
        <taxon>Betaproteobacteria</taxon>
        <taxon>Burkholderiales</taxon>
        <taxon>Burkholderiaceae</taxon>
        <taxon>Paraburkholderia</taxon>
    </lineage>
</organism>
<gene>
    <name evidence="1" type="ORF">H3V53_07535</name>
</gene>
<comment type="caution">
    <text evidence="1">The sequence shown here is derived from an EMBL/GenBank/DDBJ whole genome shotgun (WGS) entry which is preliminary data.</text>
</comment>
<keyword evidence="2" id="KW-1185">Reference proteome</keyword>
<sequence>MKKSFARCLGIANRNIERLLVYAIGPVKAERALQTIDFPSFLNDWESGSITRSELAMALQVVLFDDLLMDSIEGRSALLELVKKGKRIFLHHSCLHTVRARLNGALPLRETAITRIIGSLGYRFEGTAELDGMGVMKQMYSHADQPEALPGFLIGELLPDRFSSAFQRVVTRVVASSADPITPLCVQHLCELEREGVLPLGIAEHVLLLIVGAFRRRHQIASDRDYGLLALESVEMEFVARTGNAVSSFVGSVTEVDGKLGGSFAPSMCGNNSRCAFTRHKSFVSALFDDKV</sequence>
<evidence type="ECO:0000313" key="2">
    <source>
        <dbReference type="Proteomes" id="UP001386437"/>
    </source>
</evidence>